<accession>A0A2K8BJK1</accession>
<dbReference type="AlphaFoldDB" id="A0A2K8BJK1"/>
<organism evidence="10">
    <name type="scientific">Hevea brasiliensis</name>
    <name type="common">Para rubber tree</name>
    <name type="synonym">Siphonia brasiliensis</name>
    <dbReference type="NCBI Taxonomy" id="3981"/>
    <lineage>
        <taxon>Eukaryota</taxon>
        <taxon>Viridiplantae</taxon>
        <taxon>Streptophyta</taxon>
        <taxon>Embryophyta</taxon>
        <taxon>Tracheophyta</taxon>
        <taxon>Spermatophyta</taxon>
        <taxon>Magnoliopsida</taxon>
        <taxon>eudicotyledons</taxon>
        <taxon>Gunneridae</taxon>
        <taxon>Pentapetalae</taxon>
        <taxon>rosids</taxon>
        <taxon>fabids</taxon>
        <taxon>Malpighiales</taxon>
        <taxon>Euphorbiaceae</taxon>
        <taxon>Crotonoideae</taxon>
        <taxon>Micrandreae</taxon>
        <taxon>Hevea</taxon>
    </lineage>
</organism>
<evidence type="ECO:0000256" key="6">
    <source>
        <dbReference type="ARBA" id="ARBA00023136"/>
    </source>
</evidence>
<feature type="transmembrane region" description="Helical" evidence="9">
    <location>
        <begin position="173"/>
        <end position="191"/>
    </location>
</feature>
<dbReference type="GO" id="GO:0015267">
    <property type="term" value="F:channel activity"/>
    <property type="evidence" value="ECO:0007669"/>
    <property type="project" value="InterPro"/>
</dbReference>
<feature type="transmembrane region" description="Helical" evidence="9">
    <location>
        <begin position="242"/>
        <end position="263"/>
    </location>
</feature>
<gene>
    <name evidence="10" type="primary">NIP1-1</name>
</gene>
<dbReference type="PANTHER" id="PTHR45724">
    <property type="entry name" value="AQUAPORIN NIP2-1"/>
    <property type="match status" value="1"/>
</dbReference>
<dbReference type="InterPro" id="IPR023271">
    <property type="entry name" value="Aquaporin-like"/>
</dbReference>
<comment type="subcellular location">
    <subcellularLocation>
        <location evidence="1">Membrane</location>
        <topology evidence="1">Multi-pass membrane protein</topology>
    </subcellularLocation>
</comment>
<feature type="transmembrane region" description="Helical" evidence="9">
    <location>
        <begin position="203"/>
        <end position="222"/>
    </location>
</feature>
<proteinExistence type="inferred from homology"/>
<dbReference type="PANTHER" id="PTHR45724:SF13">
    <property type="entry name" value="AQUAPORIN NIP1-1-RELATED"/>
    <property type="match status" value="1"/>
</dbReference>
<dbReference type="NCBIfam" id="TIGR00861">
    <property type="entry name" value="MIP"/>
    <property type="match status" value="1"/>
</dbReference>
<keyword evidence="3 8" id="KW-0812">Transmembrane</keyword>
<evidence type="ECO:0000256" key="8">
    <source>
        <dbReference type="RuleBase" id="RU000477"/>
    </source>
</evidence>
<feature type="transmembrane region" description="Helical" evidence="9">
    <location>
        <begin position="133"/>
        <end position="153"/>
    </location>
</feature>
<evidence type="ECO:0000256" key="3">
    <source>
        <dbReference type="ARBA" id="ARBA00022692"/>
    </source>
</evidence>
<dbReference type="EMBL" id="KJ508785">
    <property type="protein sequence ID" value="AJI43701.1"/>
    <property type="molecule type" value="Genomic_DNA"/>
</dbReference>
<sequence>MADEISGTNGKHGVVLDVEGDNPCYSPPPCNDRPPCASKTKEDSILSISVPFIQKLIAEVVGTYFLIFAGCTAVAVNLNFDKEVTLPGISIVWGLAVMVLVYSVGHISGAHFNPAVTLAFATCKRFPWKEVPAYIACQVIGSTLAAGTIRLIFTGKQDQFTGTMPAGSDMQSFVVEFIITFYLMFIISGVATDNRAIGELAGLAVGSTVLLNVLFAGPISGASMNPARSLGPAIVSSQYKGIWVYLISPILGAQAGAWAYNMIRYTDKPLREITKSASFLKSTGRA</sequence>
<evidence type="ECO:0000256" key="9">
    <source>
        <dbReference type="SAM" id="Phobius"/>
    </source>
</evidence>
<dbReference type="InterPro" id="IPR034294">
    <property type="entry name" value="Aquaporin_transptr"/>
</dbReference>
<dbReference type="CDD" id="cd00333">
    <property type="entry name" value="MIP"/>
    <property type="match status" value="1"/>
</dbReference>
<dbReference type="Gene3D" id="1.20.1080.10">
    <property type="entry name" value="Glycerol uptake facilitator protein"/>
    <property type="match status" value="1"/>
</dbReference>
<dbReference type="InterPro" id="IPR022357">
    <property type="entry name" value="MIP_CS"/>
</dbReference>
<dbReference type="SUPFAM" id="SSF81338">
    <property type="entry name" value="Aquaporin-like"/>
    <property type="match status" value="1"/>
</dbReference>
<keyword evidence="4" id="KW-0677">Repeat</keyword>
<dbReference type="FunFam" id="1.20.1080.10:FF:000029">
    <property type="entry name" value="Aquaporin NIP1-1"/>
    <property type="match status" value="1"/>
</dbReference>
<dbReference type="Pfam" id="PF00230">
    <property type="entry name" value="MIP"/>
    <property type="match status" value="1"/>
</dbReference>
<keyword evidence="2 8" id="KW-0813">Transport</keyword>
<feature type="transmembrane region" description="Helical" evidence="9">
    <location>
        <begin position="84"/>
        <end position="104"/>
    </location>
</feature>
<evidence type="ECO:0000256" key="7">
    <source>
        <dbReference type="ARBA" id="ARBA00060753"/>
    </source>
</evidence>
<evidence type="ECO:0000256" key="5">
    <source>
        <dbReference type="ARBA" id="ARBA00022989"/>
    </source>
</evidence>
<evidence type="ECO:0000256" key="2">
    <source>
        <dbReference type="ARBA" id="ARBA00022448"/>
    </source>
</evidence>
<protein>
    <submittedName>
        <fullName evidence="10">NOD26-like intrinsic protein</fullName>
    </submittedName>
</protein>
<keyword evidence="5 9" id="KW-1133">Transmembrane helix</keyword>
<evidence type="ECO:0000256" key="4">
    <source>
        <dbReference type="ARBA" id="ARBA00022737"/>
    </source>
</evidence>
<feature type="transmembrane region" description="Helical" evidence="9">
    <location>
        <begin position="56"/>
        <end position="78"/>
    </location>
</feature>
<keyword evidence="6 9" id="KW-0472">Membrane</keyword>
<dbReference type="InterPro" id="IPR000425">
    <property type="entry name" value="MIP"/>
</dbReference>
<evidence type="ECO:0000256" key="1">
    <source>
        <dbReference type="ARBA" id="ARBA00004141"/>
    </source>
</evidence>
<dbReference type="PROSITE" id="PS00221">
    <property type="entry name" value="MIP"/>
    <property type="match status" value="1"/>
</dbReference>
<comment type="similarity">
    <text evidence="7">Belongs to the MIP/aquaporin (TC 1.A.8) family. NIP (TC 1.A.8.12) subfamily.</text>
</comment>
<reference evidence="10" key="1">
    <citation type="submission" date="2014-02" db="EMBL/GenBank/DDBJ databases">
        <title>Genome-wide identification and analysis of genes encoding plasma membrane intrinsic proteins (PIPs) in Para rubber tree (Hevea brasiliensis Mull. Arg.).</title>
        <authorList>
            <person name="Zou Z."/>
        </authorList>
    </citation>
    <scope>NUCLEOTIDE SEQUENCE</scope>
</reference>
<evidence type="ECO:0000313" key="10">
    <source>
        <dbReference type="EMBL" id="AJI43701.1"/>
    </source>
</evidence>
<dbReference type="PRINTS" id="PR00783">
    <property type="entry name" value="MINTRINSICP"/>
</dbReference>
<name>A0A2K8BJK1_HEVBR</name>
<dbReference type="GO" id="GO:0016020">
    <property type="term" value="C:membrane"/>
    <property type="evidence" value="ECO:0007669"/>
    <property type="project" value="UniProtKB-SubCell"/>
</dbReference>